<keyword evidence="3" id="KW-1185">Reference proteome</keyword>
<reference evidence="2 3" key="1">
    <citation type="submission" date="2015-08" db="EMBL/GenBank/DDBJ databases">
        <title>Genomes of Isolates from Cabo Rojo, PR.</title>
        <authorList>
            <person name="Sanchez-Nieves R.L."/>
            <person name="Montalvo-Rodriguez R."/>
        </authorList>
    </citation>
    <scope>NUCLEOTIDE SEQUENCE [LARGE SCALE GENOMIC DNA]</scope>
    <source>
        <strain evidence="2 3">5</strain>
    </source>
</reference>
<keyword evidence="1" id="KW-0472">Membrane</keyword>
<feature type="transmembrane region" description="Helical" evidence="1">
    <location>
        <begin position="12"/>
        <end position="31"/>
    </location>
</feature>
<gene>
    <name evidence="2" type="ORF">AMR74_05770</name>
</gene>
<dbReference type="EMBL" id="LIST01000002">
    <property type="protein sequence ID" value="KOX96937.1"/>
    <property type="molecule type" value="Genomic_DNA"/>
</dbReference>
<dbReference type="RefSeq" id="WP_053771114.1">
    <property type="nucleotide sequence ID" value="NZ_LIST01000002.1"/>
</dbReference>
<accession>A0A0M9AQQ9</accession>
<protein>
    <submittedName>
        <fullName evidence="2">Uncharacterized protein</fullName>
    </submittedName>
</protein>
<keyword evidence="1" id="KW-1133">Transmembrane helix</keyword>
<evidence type="ECO:0000313" key="3">
    <source>
        <dbReference type="Proteomes" id="UP000037747"/>
    </source>
</evidence>
<feature type="transmembrane region" description="Helical" evidence="1">
    <location>
        <begin position="43"/>
        <end position="67"/>
    </location>
</feature>
<organism evidence="2 3">
    <name type="scientific">Halorubrum tropicale</name>
    <dbReference type="NCBI Taxonomy" id="1765655"/>
    <lineage>
        <taxon>Archaea</taxon>
        <taxon>Methanobacteriati</taxon>
        <taxon>Methanobacteriota</taxon>
        <taxon>Stenosarchaea group</taxon>
        <taxon>Halobacteria</taxon>
        <taxon>Halobacteriales</taxon>
        <taxon>Haloferacaceae</taxon>
        <taxon>Halorubrum</taxon>
    </lineage>
</organism>
<dbReference type="AlphaFoldDB" id="A0A0M9AQQ9"/>
<evidence type="ECO:0000313" key="2">
    <source>
        <dbReference type="EMBL" id="KOX96937.1"/>
    </source>
</evidence>
<dbReference type="Proteomes" id="UP000037747">
    <property type="component" value="Unassembled WGS sequence"/>
</dbReference>
<dbReference type="PATRIC" id="fig|1705389.3.peg.3109"/>
<sequence>MSWLLEALEALGAGQQLLMGAMLLMGALYVLKFVKIGKIIGDSISSMAGYGIVLLVAGGLLIAFGWVDPNVSAMTSQLSTAVDALWSVVGEWVVEQTLGRLNEVVAA</sequence>
<name>A0A0M9AQQ9_9EURY</name>
<keyword evidence="1" id="KW-0812">Transmembrane</keyword>
<comment type="caution">
    <text evidence="2">The sequence shown here is derived from an EMBL/GenBank/DDBJ whole genome shotgun (WGS) entry which is preliminary data.</text>
</comment>
<proteinExistence type="predicted"/>
<evidence type="ECO:0000256" key="1">
    <source>
        <dbReference type="SAM" id="Phobius"/>
    </source>
</evidence>